<accession>A0A254N2R2</accession>
<name>A0A254N2R2_9BURK</name>
<gene>
    <name evidence="1" type="ORF">CDO81_26010</name>
</gene>
<organism evidence="1 2">
    <name type="scientific">Roseateles puraquae</name>
    <dbReference type="NCBI Taxonomy" id="431059"/>
    <lineage>
        <taxon>Bacteria</taxon>
        <taxon>Pseudomonadati</taxon>
        <taxon>Pseudomonadota</taxon>
        <taxon>Betaproteobacteria</taxon>
        <taxon>Burkholderiales</taxon>
        <taxon>Sphaerotilaceae</taxon>
        <taxon>Roseateles</taxon>
    </lineage>
</organism>
<sequence length="140" mass="16313">MVFAWDSRLERVTNEAVRRYYRDRYGLDERDLADVRAIVGLLRSAGFNRVNARTFMIERLAPLRPEDERYLVEAIFRNTWGARLKPYLAEDDYAALSRLCDPLHPEFALRRPDFHFLQTFTLATGEYQGESAGPDRPVAT</sequence>
<dbReference type="RefSeq" id="WP_088486173.1">
    <property type="nucleotide sequence ID" value="NZ_NISI01000019.1"/>
</dbReference>
<dbReference type="Proteomes" id="UP000197446">
    <property type="component" value="Unassembled WGS sequence"/>
</dbReference>
<reference evidence="1 2" key="1">
    <citation type="journal article" date="2007" name="Int. J. Syst. Evol. Microbiol.">
        <title>Description of Pelomonas aquatica sp. nov. and Pelomonas puraquae sp. nov., isolated from industrial and haemodialysis water.</title>
        <authorList>
            <person name="Gomila M."/>
            <person name="Bowien B."/>
            <person name="Falsen E."/>
            <person name="Moore E.R."/>
            <person name="Lalucat J."/>
        </authorList>
    </citation>
    <scope>NUCLEOTIDE SEQUENCE [LARGE SCALE GENOMIC DNA]</scope>
    <source>
        <strain evidence="1 2">CCUG 52769</strain>
    </source>
</reference>
<evidence type="ECO:0000313" key="2">
    <source>
        <dbReference type="Proteomes" id="UP000197446"/>
    </source>
</evidence>
<protein>
    <submittedName>
        <fullName evidence="1">Uncharacterized protein</fullName>
    </submittedName>
</protein>
<proteinExistence type="predicted"/>
<dbReference type="AlphaFoldDB" id="A0A254N2R2"/>
<keyword evidence="2" id="KW-1185">Reference proteome</keyword>
<dbReference type="EMBL" id="NISI01000019">
    <property type="protein sequence ID" value="OWQ99945.1"/>
    <property type="molecule type" value="Genomic_DNA"/>
</dbReference>
<evidence type="ECO:0000313" key="1">
    <source>
        <dbReference type="EMBL" id="OWQ99945.1"/>
    </source>
</evidence>
<dbReference type="OrthoDB" id="3382693at2"/>
<comment type="caution">
    <text evidence="1">The sequence shown here is derived from an EMBL/GenBank/DDBJ whole genome shotgun (WGS) entry which is preliminary data.</text>
</comment>